<dbReference type="EMBL" id="CP049887">
    <property type="protein sequence ID" value="QIL47028.1"/>
    <property type="molecule type" value="Genomic_DNA"/>
</dbReference>
<dbReference type="AlphaFoldDB" id="A0A6G8APM0"/>
<feature type="domain" description="SGNH hydrolase-type esterase" evidence="1">
    <location>
        <begin position="442"/>
        <end position="627"/>
    </location>
</feature>
<dbReference type="RefSeq" id="WP_166033140.1">
    <property type="nucleotide sequence ID" value="NZ_CP049887.1"/>
</dbReference>
<dbReference type="Proteomes" id="UP000501747">
    <property type="component" value="Chromosome"/>
</dbReference>
<evidence type="ECO:0000259" key="1">
    <source>
        <dbReference type="Pfam" id="PF13472"/>
    </source>
</evidence>
<reference evidence="2 3" key="1">
    <citation type="submission" date="2020-03" db="EMBL/GenBank/DDBJ databases">
        <title>Vagococcus sp. nov., isolated from beetles.</title>
        <authorList>
            <person name="Hyun D.-W."/>
            <person name="Bae J.-W."/>
        </authorList>
    </citation>
    <scope>NUCLEOTIDE SEQUENCE [LARGE SCALE GENOMIC DNA]</scope>
    <source>
        <strain evidence="2 3">HDW17B</strain>
    </source>
</reference>
<dbReference type="KEGG" id="vhy:G7082_00025"/>
<name>A0A6G8APM0_9ENTE</name>
<dbReference type="InterPro" id="IPR013830">
    <property type="entry name" value="SGNH_hydro"/>
</dbReference>
<dbReference type="SUPFAM" id="SSF52266">
    <property type="entry name" value="SGNH hydrolase"/>
    <property type="match status" value="1"/>
</dbReference>
<dbReference type="Gene3D" id="3.40.50.1110">
    <property type="entry name" value="SGNH hydrolase"/>
    <property type="match status" value="1"/>
</dbReference>
<dbReference type="CDD" id="cd00229">
    <property type="entry name" value="SGNH_hydrolase"/>
    <property type="match status" value="1"/>
</dbReference>
<dbReference type="GO" id="GO:0016787">
    <property type="term" value="F:hydrolase activity"/>
    <property type="evidence" value="ECO:0007669"/>
    <property type="project" value="UniProtKB-KW"/>
</dbReference>
<keyword evidence="2" id="KW-0378">Hydrolase</keyword>
<accession>A0A6G8APM0</accession>
<dbReference type="Pfam" id="PF13472">
    <property type="entry name" value="Lipase_GDSL_2"/>
    <property type="match status" value="1"/>
</dbReference>
<gene>
    <name evidence="2" type="ORF">G7082_00025</name>
</gene>
<organism evidence="2 3">
    <name type="scientific">Vagococcus hydrophili</name>
    <dbReference type="NCBI Taxonomy" id="2714947"/>
    <lineage>
        <taxon>Bacteria</taxon>
        <taxon>Bacillati</taxon>
        <taxon>Bacillota</taxon>
        <taxon>Bacilli</taxon>
        <taxon>Lactobacillales</taxon>
        <taxon>Enterococcaceae</taxon>
        <taxon>Vagococcus</taxon>
    </lineage>
</organism>
<dbReference type="InterPro" id="IPR036514">
    <property type="entry name" value="SGNH_hydro_sf"/>
</dbReference>
<keyword evidence="3" id="KW-1185">Reference proteome</keyword>
<protein>
    <submittedName>
        <fullName evidence="2">SGNH/GDSL hydrolase family protein</fullName>
    </submittedName>
</protein>
<proteinExistence type="predicted"/>
<sequence length="641" mass="73116">MVYIAQHWNDYDENMTETQNIENGAVVTSERMNRIEGGVVENFNHLNQRKSDITYVDSLIGSVATGGPRDVFYSVKALNDRYPKGSDGTYLVFDSTLTEGAHTFIWKQNKWVDLGVYQGIELQDDSLLLSKINPEAADKLNSVDKNRKILKNLLFDYDESKNLFDLDKITLGKYVIDGKETDTVNSEGYCTDYIEVDKYSNYFFTNLFGSPSIAGARYDSNYRFIDNIKVSSNGDNIIESKRARFIRINIAGKPSDLVKNFGIYKGVAEQPFDVPNHGKIKGLRLDTDFLEGKLLPEQFADSKIFNLYNNDSSEESKYIDNLGRVGDAQIINLSRFIKVSPGERFLFNKSYQQPGGFFSYDKKRWMSKIELTKDDETWFYCTVPKNCYWMRINVVKIDLGMFMLTKGIKPKSFTPYKIENEWIKIPERMDGFLDDKNIAVSGDSITWLHNQTVEGVGKITGYQQKLIDAGANVMTYGNSGATYRLYDSAISNMEHGSLYKDIVIDEKIDFTKFDIFTMFGGTNDPARGANFGTVDSEDPKTTFGAVNLIIKYALEKNPKLKIYLFSPIQSTTDSRPRNKMIELCEGLKKIANFYSIPFKNMYFEGGINYLNDNTYLYDNLHPNNLGMSTIGELFVKMIFAK</sequence>
<evidence type="ECO:0000313" key="2">
    <source>
        <dbReference type="EMBL" id="QIL47028.1"/>
    </source>
</evidence>
<evidence type="ECO:0000313" key="3">
    <source>
        <dbReference type="Proteomes" id="UP000501747"/>
    </source>
</evidence>